<sequence>MPRTLYEMYDRILEAVPPQQRLVVRSALHWLAFSVRPLLLEELAEAAAIDPSQPKFDLQSAGLISKEQIVNICGVLVSVTVGKGGQLRWLGDKPQVEKRSLSYYFDRSFTLVSLSHFSVKEYITSKHLREVSMRFFHTSERLAHSYLAQSCLLYLLSVNGGEVAFEISFDEYHLFTYVSQHWMQHWQRAGHGDDTGHPARTILGGFLTMNPDQSQGYANWLNTWNPRALWGLSIYLTWPRRANLTVASLGKKPWQPLYWAAVLGDLPLVRSLVESGADIHAHAPDT</sequence>
<dbReference type="PANTHER" id="PTHR10039:SF16">
    <property type="entry name" value="GPI INOSITOL-DEACYLASE"/>
    <property type="match status" value="1"/>
</dbReference>
<dbReference type="EMBL" id="JAUKUA010000005">
    <property type="protein sequence ID" value="KAK0712125.1"/>
    <property type="molecule type" value="Genomic_DNA"/>
</dbReference>
<name>A0AA40AA64_9PEZI</name>
<dbReference type="SUPFAM" id="SSF48403">
    <property type="entry name" value="Ankyrin repeat"/>
    <property type="match status" value="1"/>
</dbReference>
<keyword evidence="1" id="KW-0040">ANK repeat</keyword>
<gene>
    <name evidence="2" type="ORF">B0H67DRAFT_306645</name>
</gene>
<feature type="repeat" description="ANK" evidence="1">
    <location>
        <begin position="252"/>
        <end position="284"/>
    </location>
</feature>
<dbReference type="InterPro" id="IPR036770">
    <property type="entry name" value="Ankyrin_rpt-contain_sf"/>
</dbReference>
<dbReference type="PROSITE" id="PS50088">
    <property type="entry name" value="ANK_REPEAT"/>
    <property type="match status" value="1"/>
</dbReference>
<dbReference type="AlphaFoldDB" id="A0AA40AA64"/>
<dbReference type="InterPro" id="IPR002110">
    <property type="entry name" value="Ankyrin_rpt"/>
</dbReference>
<proteinExistence type="predicted"/>
<dbReference type="PROSITE" id="PS50297">
    <property type="entry name" value="ANK_REP_REGION"/>
    <property type="match status" value="1"/>
</dbReference>
<keyword evidence="3" id="KW-1185">Reference proteome</keyword>
<evidence type="ECO:0000313" key="2">
    <source>
        <dbReference type="EMBL" id="KAK0712125.1"/>
    </source>
</evidence>
<organism evidence="2 3">
    <name type="scientific">Lasiosphaeris hirsuta</name>
    <dbReference type="NCBI Taxonomy" id="260670"/>
    <lineage>
        <taxon>Eukaryota</taxon>
        <taxon>Fungi</taxon>
        <taxon>Dikarya</taxon>
        <taxon>Ascomycota</taxon>
        <taxon>Pezizomycotina</taxon>
        <taxon>Sordariomycetes</taxon>
        <taxon>Sordariomycetidae</taxon>
        <taxon>Sordariales</taxon>
        <taxon>Lasiosphaeriaceae</taxon>
        <taxon>Lasiosphaeris</taxon>
    </lineage>
</organism>
<accession>A0AA40AA64</accession>
<dbReference type="PANTHER" id="PTHR10039">
    <property type="entry name" value="AMELOGENIN"/>
    <property type="match status" value="1"/>
</dbReference>
<protein>
    <submittedName>
        <fullName evidence="2">Uncharacterized protein</fullName>
    </submittedName>
</protein>
<reference evidence="2" key="1">
    <citation type="submission" date="2023-06" db="EMBL/GenBank/DDBJ databases">
        <title>Genome-scale phylogeny and comparative genomics of the fungal order Sordariales.</title>
        <authorList>
            <consortium name="Lawrence Berkeley National Laboratory"/>
            <person name="Hensen N."/>
            <person name="Bonometti L."/>
            <person name="Westerberg I."/>
            <person name="Brannstrom I.O."/>
            <person name="Guillou S."/>
            <person name="Cros-Aarteil S."/>
            <person name="Calhoun S."/>
            <person name="Haridas S."/>
            <person name="Kuo A."/>
            <person name="Mondo S."/>
            <person name="Pangilinan J."/>
            <person name="Riley R."/>
            <person name="Labutti K."/>
            <person name="Andreopoulos B."/>
            <person name="Lipzen A."/>
            <person name="Chen C."/>
            <person name="Yanf M."/>
            <person name="Daum C."/>
            <person name="Ng V."/>
            <person name="Clum A."/>
            <person name="Steindorff A."/>
            <person name="Ohm R."/>
            <person name="Martin F."/>
            <person name="Silar P."/>
            <person name="Natvig D."/>
            <person name="Lalanne C."/>
            <person name="Gautier V."/>
            <person name="Ament-Velasquez S.L."/>
            <person name="Kruys A."/>
            <person name="Hutchinson M.I."/>
            <person name="Powell A.J."/>
            <person name="Barry K."/>
            <person name="Miller A.N."/>
            <person name="Grigoriev I.V."/>
            <person name="Debuchy R."/>
            <person name="Gladieux P."/>
            <person name="Thoren M.H."/>
            <person name="Johannesson H."/>
        </authorList>
    </citation>
    <scope>NUCLEOTIDE SEQUENCE</scope>
    <source>
        <strain evidence="2">SMH4607-1</strain>
    </source>
</reference>
<evidence type="ECO:0000256" key="1">
    <source>
        <dbReference type="PROSITE-ProRule" id="PRU00023"/>
    </source>
</evidence>
<evidence type="ECO:0000313" key="3">
    <source>
        <dbReference type="Proteomes" id="UP001172102"/>
    </source>
</evidence>
<dbReference type="Proteomes" id="UP001172102">
    <property type="component" value="Unassembled WGS sequence"/>
</dbReference>
<comment type="caution">
    <text evidence="2">The sequence shown here is derived from an EMBL/GenBank/DDBJ whole genome shotgun (WGS) entry which is preliminary data.</text>
</comment>